<dbReference type="OrthoDB" id="9792011at2"/>
<name>A0A2T3HHA2_9SPHI</name>
<reference evidence="2 3" key="1">
    <citation type="submission" date="2018-03" db="EMBL/GenBank/DDBJ databases">
        <authorList>
            <person name="Keele B.F."/>
        </authorList>
    </citation>
    <scope>NUCLEOTIDE SEQUENCE [LARGE SCALE GENOMIC DNA]</scope>
    <source>
        <strain evidence="2 3">YL28-9</strain>
    </source>
</reference>
<dbReference type="Pfam" id="PF14344">
    <property type="entry name" value="DUF4397"/>
    <property type="match status" value="1"/>
</dbReference>
<sequence length="225" mass="24240">MKILNKLFLFTGIVLLTGCSKDPANPEVNPFMSVMNVSPTLATYNIYLNGTRATSGAVPFGGIINYQPFPAGQSTVKITNGGTDAPVLQKDVNLEMNKVYSLFLTGKDQQRELLLIEDQYPEKNTEKAYIRLVNLSPDAPALDLQLSEGQTSLATNKAYKQHSGFTLVAAGTHTFVVREQGTQAVKLTVPNQTLGAGKAYTLIVTGLNTAGDLDKPLGAQLVTNY</sequence>
<dbReference type="EMBL" id="PYLS01000008">
    <property type="protein sequence ID" value="PST81819.1"/>
    <property type="molecule type" value="Genomic_DNA"/>
</dbReference>
<dbReference type="PROSITE" id="PS51257">
    <property type="entry name" value="PROKAR_LIPOPROTEIN"/>
    <property type="match status" value="1"/>
</dbReference>
<evidence type="ECO:0000259" key="1">
    <source>
        <dbReference type="Pfam" id="PF14344"/>
    </source>
</evidence>
<organism evidence="2 3">
    <name type="scientific">Pedobacter yulinensis</name>
    <dbReference type="NCBI Taxonomy" id="2126353"/>
    <lineage>
        <taxon>Bacteria</taxon>
        <taxon>Pseudomonadati</taxon>
        <taxon>Bacteroidota</taxon>
        <taxon>Sphingobacteriia</taxon>
        <taxon>Sphingobacteriales</taxon>
        <taxon>Sphingobacteriaceae</taxon>
        <taxon>Pedobacter</taxon>
    </lineage>
</organism>
<protein>
    <recommendedName>
        <fullName evidence="1">DUF4397 domain-containing protein</fullName>
    </recommendedName>
</protein>
<evidence type="ECO:0000313" key="2">
    <source>
        <dbReference type="EMBL" id="PST81819.1"/>
    </source>
</evidence>
<accession>A0A2T3HHA2</accession>
<dbReference type="Proteomes" id="UP000240912">
    <property type="component" value="Unassembled WGS sequence"/>
</dbReference>
<dbReference type="AlphaFoldDB" id="A0A2T3HHA2"/>
<proteinExistence type="predicted"/>
<dbReference type="InterPro" id="IPR025510">
    <property type="entry name" value="DUF4397"/>
</dbReference>
<keyword evidence="3" id="KW-1185">Reference proteome</keyword>
<comment type="caution">
    <text evidence="2">The sequence shown here is derived from an EMBL/GenBank/DDBJ whole genome shotgun (WGS) entry which is preliminary data.</text>
</comment>
<evidence type="ECO:0000313" key="3">
    <source>
        <dbReference type="Proteomes" id="UP000240912"/>
    </source>
</evidence>
<dbReference type="RefSeq" id="WP_107217387.1">
    <property type="nucleotide sequence ID" value="NZ_KZ686272.1"/>
</dbReference>
<gene>
    <name evidence="2" type="ORF">C7T94_18295</name>
</gene>
<feature type="domain" description="DUF4397" evidence="1">
    <location>
        <begin position="32"/>
        <end position="144"/>
    </location>
</feature>